<dbReference type="Gene3D" id="3.40.1010.10">
    <property type="entry name" value="Cobalt-precorrin-4 Transmethylase, Domain 1"/>
    <property type="match status" value="1"/>
</dbReference>
<evidence type="ECO:0000256" key="1">
    <source>
        <dbReference type="ARBA" id="ARBA00004953"/>
    </source>
</evidence>
<keyword evidence="11" id="KW-1185">Reference proteome</keyword>
<dbReference type="CDD" id="cd11645">
    <property type="entry name" value="Precorrin_2_C20_MT"/>
    <property type="match status" value="1"/>
</dbReference>
<evidence type="ECO:0000256" key="5">
    <source>
        <dbReference type="ARBA" id="ARBA00022679"/>
    </source>
</evidence>
<dbReference type="InterPro" id="IPR003043">
    <property type="entry name" value="Uropor_MeTrfase_CS"/>
</dbReference>
<dbReference type="InterPro" id="IPR000878">
    <property type="entry name" value="4pyrrol_Mease"/>
</dbReference>
<evidence type="ECO:0000256" key="8">
    <source>
        <dbReference type="RuleBase" id="RU003960"/>
    </source>
</evidence>
<reference evidence="10 11" key="2">
    <citation type="submission" date="2020-08" db="EMBL/GenBank/DDBJ databases">
        <title>Stappia taiwanensis sp. nov., isolated from a coastal thermal spring.</title>
        <authorList>
            <person name="Kampfer P."/>
        </authorList>
    </citation>
    <scope>NUCLEOTIDE SEQUENCE [LARGE SCALE GENOMIC DNA]</scope>
    <source>
        <strain evidence="10 11">DSM 23284</strain>
    </source>
</reference>
<dbReference type="PIRSF" id="PIRSF036427">
    <property type="entry name" value="Precrrn-2_mtase"/>
    <property type="match status" value="1"/>
</dbReference>
<dbReference type="InterPro" id="IPR035996">
    <property type="entry name" value="4pyrrol_Methylase_sf"/>
</dbReference>
<keyword evidence="5 8" id="KW-0808">Transferase</keyword>
<dbReference type="InterPro" id="IPR006364">
    <property type="entry name" value="CobI/CbiL/CobIJ_dom"/>
</dbReference>
<dbReference type="InterPro" id="IPR014777">
    <property type="entry name" value="4pyrrole_Mease_sub1"/>
</dbReference>
<dbReference type="GO" id="GO:0009236">
    <property type="term" value="P:cobalamin biosynthetic process"/>
    <property type="evidence" value="ECO:0007669"/>
    <property type="project" value="UniProtKB-UniRule"/>
</dbReference>
<dbReference type="EMBL" id="JACEON010000012">
    <property type="protein sequence ID" value="MBA4612611.1"/>
    <property type="molecule type" value="Genomic_DNA"/>
</dbReference>
<dbReference type="Proteomes" id="UP000559404">
    <property type="component" value="Unassembled WGS sequence"/>
</dbReference>
<dbReference type="Pfam" id="PF00590">
    <property type="entry name" value="TP_methylase"/>
    <property type="match status" value="1"/>
</dbReference>
<dbReference type="PROSITE" id="PS00839">
    <property type="entry name" value="SUMT_1"/>
    <property type="match status" value="1"/>
</dbReference>
<dbReference type="PROSITE" id="PS00840">
    <property type="entry name" value="SUMT_2"/>
    <property type="match status" value="1"/>
</dbReference>
<dbReference type="EC" id="2.1.1.130" evidence="10"/>
<keyword evidence="4 8" id="KW-0489">Methyltransferase</keyword>
<dbReference type="GO" id="GO:0030788">
    <property type="term" value="F:precorrin-2 C20-methyltransferase activity"/>
    <property type="evidence" value="ECO:0007669"/>
    <property type="project" value="UniProtKB-EC"/>
</dbReference>
<dbReference type="NCBIfam" id="TIGR01467">
    <property type="entry name" value="cobI_cbiL"/>
    <property type="match status" value="1"/>
</dbReference>
<dbReference type="InterPro" id="IPR012382">
    <property type="entry name" value="CobI/CbiL"/>
</dbReference>
<reference evidence="10 11" key="1">
    <citation type="submission" date="2020-07" db="EMBL/GenBank/DDBJ databases">
        <authorList>
            <person name="Li M."/>
        </authorList>
    </citation>
    <scope>NUCLEOTIDE SEQUENCE [LARGE SCALE GENOMIC DNA]</scope>
    <source>
        <strain evidence="10 11">DSM 23284</strain>
    </source>
</reference>
<feature type="domain" description="Tetrapyrrole methylase" evidence="9">
    <location>
        <begin position="12"/>
        <end position="217"/>
    </location>
</feature>
<evidence type="ECO:0000259" key="9">
    <source>
        <dbReference type="Pfam" id="PF00590"/>
    </source>
</evidence>
<dbReference type="InterPro" id="IPR014776">
    <property type="entry name" value="4pyrrole_Mease_sub2"/>
</dbReference>
<organism evidence="10 11">
    <name type="scientific">Stappia taiwanensis</name>
    <dbReference type="NCBI Taxonomy" id="992267"/>
    <lineage>
        <taxon>Bacteria</taxon>
        <taxon>Pseudomonadati</taxon>
        <taxon>Pseudomonadota</taxon>
        <taxon>Alphaproteobacteria</taxon>
        <taxon>Hyphomicrobiales</taxon>
        <taxon>Stappiaceae</taxon>
        <taxon>Stappia</taxon>
    </lineage>
</organism>
<evidence type="ECO:0000256" key="3">
    <source>
        <dbReference type="ARBA" id="ARBA00022573"/>
    </source>
</evidence>
<name>A0A838XUA5_9HYPH</name>
<evidence type="ECO:0000256" key="4">
    <source>
        <dbReference type="ARBA" id="ARBA00022603"/>
    </source>
</evidence>
<dbReference type="SUPFAM" id="SSF53790">
    <property type="entry name" value="Tetrapyrrole methylase"/>
    <property type="match status" value="1"/>
</dbReference>
<dbReference type="PANTHER" id="PTHR43467">
    <property type="entry name" value="COBALT-PRECORRIN-2 C(20)-METHYLTRANSFERASE"/>
    <property type="match status" value="1"/>
</dbReference>
<comment type="caution">
    <text evidence="10">The sequence shown here is derived from an EMBL/GenBank/DDBJ whole genome shotgun (WGS) entry which is preliminary data.</text>
</comment>
<evidence type="ECO:0000256" key="6">
    <source>
        <dbReference type="ARBA" id="ARBA00022691"/>
    </source>
</evidence>
<protein>
    <submittedName>
        <fullName evidence="10">Precorrin-2 C(20)-methyltransferase</fullName>
        <ecNumber evidence="10">2.1.1.130</ecNumber>
    </submittedName>
</protein>
<gene>
    <name evidence="10" type="primary">cobI</name>
    <name evidence="10" type="ORF">H1W37_13170</name>
</gene>
<accession>A0A838XUA5</accession>
<keyword evidence="3" id="KW-0169">Cobalamin biosynthesis</keyword>
<proteinExistence type="inferred from homology"/>
<comment type="pathway">
    <text evidence="1">Cofactor biosynthesis; adenosylcobalamin biosynthesis.</text>
</comment>
<evidence type="ECO:0000313" key="10">
    <source>
        <dbReference type="EMBL" id="MBA4612611.1"/>
    </source>
</evidence>
<sequence>MEPDQAVTRPGTLYGVGLGPGDPDLMTVKAHRLIAAARVIAYPAPDDGPSFARSIAADLIPEDAREIPIIVPMRVERFPAQAVYDRAAEEIAAELAAGANVVTLCEGDPFFYGSFMYLFERLVDRFACEIVPGVTSLTACAARLRRPLTARTDVLTVIPGPLPDEEIRARIEAAGAVAIMKVGRHLPRLKRLLGEMGLLDRAGYVERATLASERVLPLAEAGEAGAPYFSMILLYKGEEAWMLPPRSSS</sequence>
<evidence type="ECO:0000256" key="2">
    <source>
        <dbReference type="ARBA" id="ARBA00005879"/>
    </source>
</evidence>
<dbReference type="Gene3D" id="3.30.950.10">
    <property type="entry name" value="Methyltransferase, Cobalt-precorrin-4 Transmethylase, Domain 2"/>
    <property type="match status" value="1"/>
</dbReference>
<dbReference type="RefSeq" id="WP_181760804.1">
    <property type="nucleotide sequence ID" value="NZ_BMCR01000003.1"/>
</dbReference>
<evidence type="ECO:0000256" key="7">
    <source>
        <dbReference type="PIRNR" id="PIRNR036427"/>
    </source>
</evidence>
<keyword evidence="6" id="KW-0949">S-adenosyl-L-methionine</keyword>
<dbReference type="UniPathway" id="UPA00148"/>
<comment type="similarity">
    <text evidence="2 7 8">Belongs to the precorrin methyltransferase family.</text>
</comment>
<dbReference type="PANTHER" id="PTHR43467:SF2">
    <property type="entry name" value="COBALT-PRECORRIN-2 C(20)-METHYLTRANSFERASE"/>
    <property type="match status" value="1"/>
</dbReference>
<evidence type="ECO:0000313" key="11">
    <source>
        <dbReference type="Proteomes" id="UP000559404"/>
    </source>
</evidence>
<dbReference type="AlphaFoldDB" id="A0A838XUA5"/>
<dbReference type="GO" id="GO:0032259">
    <property type="term" value="P:methylation"/>
    <property type="evidence" value="ECO:0007669"/>
    <property type="project" value="UniProtKB-KW"/>
</dbReference>